<sequence length="173" mass="19127">MRDQTDSSDQLAIALFSEIFMADQLARARLAKVLPKGMELSHFSVLHHLARAGAERTPAQLARTFHVTRGAMTNTISRLEWAGYVHVRPDWDDARRKFVGISLSGVKARDAALEAIAPILTEVVRSIGPDRVRAALPTLRELRVRFETPDEETSSHSSPKDRGPTGSTTRTAD</sequence>
<comment type="caution">
    <text evidence="3">The sequence shown here is derived from an EMBL/GenBank/DDBJ whole genome shotgun (WGS) entry which is preliminary data.</text>
</comment>
<evidence type="ECO:0000256" key="1">
    <source>
        <dbReference type="SAM" id="MobiDB-lite"/>
    </source>
</evidence>
<organism evidence="3 4">
    <name type="scientific">Silicimonas algicola</name>
    <dbReference type="NCBI Taxonomy" id="1826607"/>
    <lineage>
        <taxon>Bacteria</taxon>
        <taxon>Pseudomonadati</taxon>
        <taxon>Pseudomonadota</taxon>
        <taxon>Alphaproteobacteria</taxon>
        <taxon>Rhodobacterales</taxon>
        <taxon>Paracoccaceae</taxon>
    </lineage>
</organism>
<dbReference type="Proteomes" id="UP000245390">
    <property type="component" value="Unassembled WGS sequence"/>
</dbReference>
<protein>
    <submittedName>
        <fullName evidence="3">MarR family transcriptional regulator</fullName>
    </submittedName>
</protein>
<dbReference type="InterPro" id="IPR036390">
    <property type="entry name" value="WH_DNA-bd_sf"/>
</dbReference>
<dbReference type="PROSITE" id="PS50995">
    <property type="entry name" value="HTH_MARR_2"/>
    <property type="match status" value="1"/>
</dbReference>
<dbReference type="AlphaFoldDB" id="A0A316G747"/>
<dbReference type="GO" id="GO:0006950">
    <property type="term" value="P:response to stress"/>
    <property type="evidence" value="ECO:0007669"/>
    <property type="project" value="TreeGrafter"/>
</dbReference>
<dbReference type="InterPro" id="IPR000835">
    <property type="entry name" value="HTH_MarR-typ"/>
</dbReference>
<dbReference type="PANTHER" id="PTHR33164:SF43">
    <property type="entry name" value="HTH-TYPE TRANSCRIPTIONAL REPRESSOR YETL"/>
    <property type="match status" value="1"/>
</dbReference>
<keyword evidence="4" id="KW-1185">Reference proteome</keyword>
<evidence type="ECO:0000313" key="3">
    <source>
        <dbReference type="EMBL" id="PWK56483.1"/>
    </source>
</evidence>
<dbReference type="Pfam" id="PF12802">
    <property type="entry name" value="MarR_2"/>
    <property type="match status" value="1"/>
</dbReference>
<feature type="region of interest" description="Disordered" evidence="1">
    <location>
        <begin position="145"/>
        <end position="173"/>
    </location>
</feature>
<dbReference type="Gene3D" id="1.10.10.10">
    <property type="entry name" value="Winged helix-like DNA-binding domain superfamily/Winged helix DNA-binding domain"/>
    <property type="match status" value="1"/>
</dbReference>
<dbReference type="SUPFAM" id="SSF46785">
    <property type="entry name" value="Winged helix' DNA-binding domain"/>
    <property type="match status" value="1"/>
</dbReference>
<evidence type="ECO:0000313" key="4">
    <source>
        <dbReference type="Proteomes" id="UP000245390"/>
    </source>
</evidence>
<dbReference type="SMART" id="SM00347">
    <property type="entry name" value="HTH_MARR"/>
    <property type="match status" value="1"/>
</dbReference>
<evidence type="ECO:0000259" key="2">
    <source>
        <dbReference type="PROSITE" id="PS50995"/>
    </source>
</evidence>
<name>A0A316G747_9RHOB</name>
<accession>A0A316G747</accession>
<dbReference type="EMBL" id="QGGV01000004">
    <property type="protein sequence ID" value="PWK56483.1"/>
    <property type="molecule type" value="Genomic_DNA"/>
</dbReference>
<dbReference type="PANTHER" id="PTHR33164">
    <property type="entry name" value="TRANSCRIPTIONAL REGULATOR, MARR FAMILY"/>
    <property type="match status" value="1"/>
</dbReference>
<proteinExistence type="predicted"/>
<dbReference type="InterPro" id="IPR036388">
    <property type="entry name" value="WH-like_DNA-bd_sf"/>
</dbReference>
<dbReference type="GO" id="GO:0003700">
    <property type="term" value="F:DNA-binding transcription factor activity"/>
    <property type="evidence" value="ECO:0007669"/>
    <property type="project" value="InterPro"/>
</dbReference>
<dbReference type="RefSeq" id="WP_109759174.1">
    <property type="nucleotide sequence ID" value="NZ_CP034588.1"/>
</dbReference>
<dbReference type="InterPro" id="IPR039422">
    <property type="entry name" value="MarR/SlyA-like"/>
</dbReference>
<feature type="domain" description="HTH marR-type" evidence="2">
    <location>
        <begin position="12"/>
        <end position="148"/>
    </location>
</feature>
<dbReference type="KEGG" id="salo:EF888_21070"/>
<dbReference type="OrthoDB" id="6400670at2"/>
<reference evidence="3 4" key="1">
    <citation type="submission" date="2018-05" db="EMBL/GenBank/DDBJ databases">
        <title>Genomic Encyclopedia of Type Strains, Phase IV (KMG-IV): sequencing the most valuable type-strain genomes for metagenomic binning, comparative biology and taxonomic classification.</title>
        <authorList>
            <person name="Goeker M."/>
        </authorList>
    </citation>
    <scope>NUCLEOTIDE SEQUENCE [LARGE SCALE GENOMIC DNA]</scope>
    <source>
        <strain evidence="3 4">DSM 103371</strain>
    </source>
</reference>
<gene>
    <name evidence="3" type="ORF">C8D95_104155</name>
</gene>